<keyword evidence="2" id="KW-0347">Helicase</keyword>
<gene>
    <name evidence="2" type="ORF">CUU63_10175</name>
</gene>
<dbReference type="Gene3D" id="3.40.50.300">
    <property type="entry name" value="P-loop containing nucleotide triphosphate hydrolases"/>
    <property type="match status" value="1"/>
</dbReference>
<dbReference type="Pfam" id="PF03796">
    <property type="entry name" value="DnaB_C"/>
    <property type="match status" value="1"/>
</dbReference>
<organism evidence="2 3">
    <name type="scientific">Bacillus halotolerans</name>
    <dbReference type="NCBI Taxonomy" id="260554"/>
    <lineage>
        <taxon>Bacteria</taxon>
        <taxon>Bacillati</taxon>
        <taxon>Bacillota</taxon>
        <taxon>Bacilli</taxon>
        <taxon>Bacillales</taxon>
        <taxon>Bacillaceae</taxon>
        <taxon>Bacillus</taxon>
    </lineage>
</organism>
<dbReference type="GO" id="GO:0003678">
    <property type="term" value="F:DNA helicase activity"/>
    <property type="evidence" value="ECO:0007669"/>
    <property type="project" value="InterPro"/>
</dbReference>
<evidence type="ECO:0000313" key="3">
    <source>
        <dbReference type="Proteomes" id="UP000234803"/>
    </source>
</evidence>
<dbReference type="Proteomes" id="UP000234803">
    <property type="component" value="Unassembled WGS sequence"/>
</dbReference>
<dbReference type="GO" id="GO:0005829">
    <property type="term" value="C:cytosol"/>
    <property type="evidence" value="ECO:0007669"/>
    <property type="project" value="TreeGrafter"/>
</dbReference>
<reference evidence="2 3" key="1">
    <citation type="submission" date="2017-12" db="EMBL/GenBank/DDBJ databases">
        <title>Comparative Functional Genomics of Dry Heat Resistant strains isolated from the Viking Spacecraft.</title>
        <authorList>
            <person name="Seuylemezian A."/>
            <person name="Cooper K."/>
            <person name="Vaishampayan P."/>
        </authorList>
    </citation>
    <scope>NUCLEOTIDE SEQUENCE [LARGE SCALE GENOMIC DNA]</scope>
    <source>
        <strain evidence="2 3">V48-19</strain>
    </source>
</reference>
<dbReference type="GO" id="GO:0006260">
    <property type="term" value="P:DNA replication"/>
    <property type="evidence" value="ECO:0007669"/>
    <property type="project" value="InterPro"/>
</dbReference>
<feature type="domain" description="SF4 helicase" evidence="1">
    <location>
        <begin position="198"/>
        <end position="380"/>
    </location>
</feature>
<dbReference type="RefSeq" id="WP_101860493.1">
    <property type="nucleotide sequence ID" value="NZ_PGUV01000007.1"/>
</dbReference>
<keyword evidence="2" id="KW-0067">ATP-binding</keyword>
<name>A0A9Q6F2C1_9BACI</name>
<accession>A0A9Q6F2C1</accession>
<sequence>MNNLDSYPAKLVENRGQIEGSFIFCLWKNPDLYEDYKDEVRADRDFLTDDGKFYYSLGLELSNMNYKSFDDASVFSYIEGKETLKNGFIRRGGMKTVDELKNVLNDENVDTYYDELIKYNMLLKLHYKGFNVIHELEKFKKMTSQQLYSYFEFQLDNVFLGRGSGVKIEELDLDDKFIESIENGEEMGLSYAAACPLLNYHTLGLHKSNVQIFAGFSGTGKTSFCVSSYVMSILDQGEKITIIANEMNKRAWQHMFMATILSHKLGYYGLPRKKQKMGNLKQEQREMLQKAVEYYEKHYKGRIKFAKIYDYSINDVKRIMRRMAKQGFGYMLYDTFKAEDASSNNVTGELIEASKQLLQVAEKEDICVIITMQLAIYMENTRYLTASCLSNAKAVKEIVSELVLTRPLWDDEFPGGKFDVKPYRFKKDSSGKYTNIKEEIQLDTNKKYRLFFLNKTRNDEGDTVLLYQFDGAWNKWIELGYCTPKHQRTSERT</sequence>
<comment type="caution">
    <text evidence="2">The sequence shown here is derived from an EMBL/GenBank/DDBJ whole genome shotgun (WGS) entry which is preliminary data.</text>
</comment>
<proteinExistence type="predicted"/>
<dbReference type="GO" id="GO:0005524">
    <property type="term" value="F:ATP binding"/>
    <property type="evidence" value="ECO:0007669"/>
    <property type="project" value="InterPro"/>
</dbReference>
<keyword evidence="2" id="KW-0378">Hydrolase</keyword>
<dbReference type="EMBL" id="PGUV01000007">
    <property type="protein sequence ID" value="PLS07650.1"/>
    <property type="molecule type" value="Genomic_DNA"/>
</dbReference>
<evidence type="ECO:0000313" key="2">
    <source>
        <dbReference type="EMBL" id="PLS07650.1"/>
    </source>
</evidence>
<dbReference type="SUPFAM" id="SSF52540">
    <property type="entry name" value="P-loop containing nucleoside triphosphate hydrolases"/>
    <property type="match status" value="1"/>
</dbReference>
<evidence type="ECO:0000259" key="1">
    <source>
        <dbReference type="Pfam" id="PF03796"/>
    </source>
</evidence>
<dbReference type="InterPro" id="IPR027417">
    <property type="entry name" value="P-loop_NTPase"/>
</dbReference>
<dbReference type="PANTHER" id="PTHR30153:SF2">
    <property type="entry name" value="REPLICATIVE DNA HELICASE"/>
    <property type="match status" value="1"/>
</dbReference>
<dbReference type="PANTHER" id="PTHR30153">
    <property type="entry name" value="REPLICATIVE DNA HELICASE DNAB"/>
    <property type="match status" value="1"/>
</dbReference>
<dbReference type="AlphaFoldDB" id="A0A9Q6F2C1"/>
<keyword evidence="2" id="KW-0547">Nucleotide-binding</keyword>
<dbReference type="InterPro" id="IPR007694">
    <property type="entry name" value="DNA_helicase_DnaB-like_C"/>
</dbReference>
<protein>
    <submittedName>
        <fullName evidence="2">DNA helicase</fullName>
    </submittedName>
</protein>